<evidence type="ECO:0000313" key="1">
    <source>
        <dbReference type="Proteomes" id="UP000887580"/>
    </source>
</evidence>
<organism evidence="1 2">
    <name type="scientific">Panagrolaimus sp. PS1159</name>
    <dbReference type="NCBI Taxonomy" id="55785"/>
    <lineage>
        <taxon>Eukaryota</taxon>
        <taxon>Metazoa</taxon>
        <taxon>Ecdysozoa</taxon>
        <taxon>Nematoda</taxon>
        <taxon>Chromadorea</taxon>
        <taxon>Rhabditida</taxon>
        <taxon>Tylenchina</taxon>
        <taxon>Panagrolaimomorpha</taxon>
        <taxon>Panagrolaimoidea</taxon>
        <taxon>Panagrolaimidae</taxon>
        <taxon>Panagrolaimus</taxon>
    </lineage>
</organism>
<dbReference type="WBParaSite" id="PS1159_v2.g8746.t1">
    <property type="protein sequence ID" value="PS1159_v2.g8746.t1"/>
    <property type="gene ID" value="PS1159_v2.g8746"/>
</dbReference>
<dbReference type="Proteomes" id="UP000887580">
    <property type="component" value="Unplaced"/>
</dbReference>
<evidence type="ECO:0000313" key="2">
    <source>
        <dbReference type="WBParaSite" id="PS1159_v2.g8746.t1"/>
    </source>
</evidence>
<sequence length="253" mass="28719">MADIENEICKRIIILINENIVEAQIAALEEIENLLNSKKYYIIEQLLNENIISKLLAFLKYSNFEIQEKSLNILSTISTENEFNQTQLINLEILKSMPKLLSSSDVKIAQKSAEFLSKITVNSNEYIQAIFDADLIPFLIDLLYKDSPKAHKESASTLSNITVNGTNEQCLKLVDLNIIPQFCNLVGGVDDETILAVLTALKNILEKGGNRRYEICQGIEEFGGLRNIRLLKSSKNTTIWKLSYETEMFFNKC</sequence>
<name>A0AC35GUW4_9BILA</name>
<proteinExistence type="predicted"/>
<protein>
    <submittedName>
        <fullName evidence="2">Uncharacterized protein</fullName>
    </submittedName>
</protein>
<reference evidence="2" key="1">
    <citation type="submission" date="2022-11" db="UniProtKB">
        <authorList>
            <consortium name="WormBaseParasite"/>
        </authorList>
    </citation>
    <scope>IDENTIFICATION</scope>
</reference>
<accession>A0AC35GUW4</accession>